<evidence type="ECO:0000313" key="2">
    <source>
        <dbReference type="Proteomes" id="UP000201697"/>
    </source>
</evidence>
<reference evidence="1 2" key="1">
    <citation type="submission" date="2015-08" db="EMBL/GenBank/DDBJ databases">
        <authorList>
            <person name="Clarke R.M."/>
            <person name="Taylor B.J."/>
            <person name="Thorniley A.J."/>
            <person name="Dasenko M.A."/>
            <person name="Denver D.R."/>
            <person name="Garcia-Ruiz H."/>
            <person name="Hoyer J.S."/>
            <person name="Jogdeo S."/>
            <person name="Sullivan C.M."/>
            <person name="Peterson M.R."/>
            <person name="Rowley E.R."/>
            <person name="Schnitzler C.E."/>
            <person name="Vining K.J."/>
            <person name="Almabruk K.H."/>
            <person name="Banawas S."/>
            <person name="Beatty C."/>
            <person name="Bullock C.J."/>
            <person name="Cappellazzi J.E."/>
            <person name="Chagani S.E."/>
            <person name="Chatterjee P."/>
            <person name="Cram E.D."/>
            <person name="Elorriaga M.E."/>
            <person name="Esser M."/>
            <person name="Fellows E.J."/>
            <person name="Garcia G.R."/>
            <person name="Gullaba J.M."/>
            <person name="Kinsley M.A."/>
            <person name="Luo F."/>
            <person name="McGinnis M."/>
            <person name="Paquette C.E."/>
            <person name="Reddekopp R.L."/>
            <person name="Rosen K.L."/>
            <person name="Sahlfeld L.M."/>
            <person name="Vondras A.M."/>
            <person name="Wang J.X."/>
            <person name="Weiss E.S."/>
            <person name="Wernick R."/>
            <person name="Abuelizz H.A."/>
            <person name="Amaro Y."/>
            <person name="Archer C.L."/>
            <person name="Basu A."/>
            <person name="Bellinger M.R."/>
            <person name="Johnson S.F."/>
            <person name="Kitchen S.A."/>
            <person name="Li M."/>
            <person name="Morey-Castro K.E."/>
            <person name="Lavalleur H.J."/>
            <person name="Rangel L.J."/>
            <person name="Ree J.F."/>
            <person name="Shay S.D."/>
            <person name="Sheng Y."/>
            <person name="Smyth J.C."/>
            <person name="Stamm E.A."/>
            <person name="Taylor C.R."/>
            <person name="Vining O.B."/>
            <person name="Wanzeck K.M."/>
            <person name="Watson G."/>
            <person name="Bruck A.J."/>
            <person name="Anders K.R."/>
            <person name="Bradley K.W."/>
            <person name="Asai D.J."/>
            <person name="Bowman C.A."/>
            <person name="Russell D.A."/>
            <person name="Pope W.H."/>
            <person name="Jacobs-Sera D."/>
            <person name="Hendrix R.W."/>
            <person name="Hatfull G.F."/>
        </authorList>
    </citation>
    <scope>NUCLEOTIDE SEQUENCE [LARGE SCALE GENOMIC DNA]</scope>
</reference>
<name>A0A0M4R9V5_9CAUD</name>
<dbReference type="OrthoDB" id="13708at10239"/>
<organism evidence="1 2">
    <name type="scientific">Mycobacterium phage Archie</name>
    <dbReference type="NCBI Taxonomy" id="1718599"/>
    <lineage>
        <taxon>Viruses</taxon>
        <taxon>Duplodnaviria</taxon>
        <taxon>Heunggongvirae</taxon>
        <taxon>Uroviricota</taxon>
        <taxon>Caudoviricetes</taxon>
        <taxon>Vilmaviridae</taxon>
        <taxon>Lclasvirinae</taxon>
        <taxon>Faithunavirus</taxon>
        <taxon>Faithunavirus archie</taxon>
    </lineage>
</organism>
<accession>A0A0M4R9V5</accession>
<evidence type="ECO:0000313" key="1">
    <source>
        <dbReference type="EMBL" id="ALF00349.1"/>
    </source>
</evidence>
<proteinExistence type="predicted"/>
<dbReference type="KEGG" id="vg:26632150"/>
<gene>
    <name evidence="1" type="ORF">SEA_ARCHIE_43</name>
</gene>
<dbReference type="RefSeq" id="YP_009205510.1">
    <property type="nucleotide sequence ID" value="NC_028878.1"/>
</dbReference>
<keyword evidence="2" id="KW-1185">Reference proteome</keyword>
<dbReference type="InterPro" id="IPR045677">
    <property type="entry name" value="DUF6197"/>
</dbReference>
<sequence>MTRTRIEPDAEAVEELKAALERLRKDGWNRGKFHDVATGKCCALGAFGYSFPTESPGVKYLAYAVRTRKGGHPYPADMPDMSVVIRFNDAHGRKWAEVEAVFLAAIRYAEGKGVYVREGR</sequence>
<dbReference type="Proteomes" id="UP000201697">
    <property type="component" value="Segment"/>
</dbReference>
<dbReference type="GeneID" id="26632150"/>
<dbReference type="EMBL" id="KT591489">
    <property type="protein sequence ID" value="ALF00349.1"/>
    <property type="molecule type" value="Genomic_DNA"/>
</dbReference>
<protein>
    <submittedName>
        <fullName evidence="1">Uncharacterized protein</fullName>
    </submittedName>
</protein>
<dbReference type="Pfam" id="PF19698">
    <property type="entry name" value="DUF6197"/>
    <property type="match status" value="1"/>
</dbReference>